<accession>A0ACB8VUA7</accession>
<evidence type="ECO:0000313" key="2">
    <source>
        <dbReference type="Proteomes" id="UP000831701"/>
    </source>
</evidence>
<dbReference type="EMBL" id="CM041548">
    <property type="protein sequence ID" value="KAI3359050.1"/>
    <property type="molecule type" value="Genomic_DNA"/>
</dbReference>
<feature type="non-terminal residue" evidence="1">
    <location>
        <position position="1"/>
    </location>
</feature>
<dbReference type="Proteomes" id="UP000831701">
    <property type="component" value="Chromosome 18"/>
</dbReference>
<evidence type="ECO:0000313" key="1">
    <source>
        <dbReference type="EMBL" id="KAI3359050.1"/>
    </source>
</evidence>
<comment type="caution">
    <text evidence="1">The sequence shown here is derived from an EMBL/GenBank/DDBJ whole genome shotgun (WGS) entry which is preliminary data.</text>
</comment>
<gene>
    <name evidence="1" type="ORF">L3Q82_015419</name>
</gene>
<sequence>GQRSCFSRMNPVHKRLRFHTCPSSPAAVDDITPPCSGPQLLSHDALLLPPLAASAGGGAPREEDEEEEEEGYLLVEEDTTDSSLIITMEDSQVEVKAARRRAMRKRKRKLTEEEDDGGGGASESEEEEAGVEVEIDRQLDQSLETKSKQHNLTTVNVRNIIHEVITNEHVVAMMKAAINETEAVPPFEPKMTRSKFKEVVEKGVVIPAWNISPIKKPSEVNKAPQFVDIPLAEEDSSDEEYRPDEEDEDETAEDTFQESDMESTASSPRGTRLNRVEEDGCSPWQTSRTRSRRSRAGFASMGPPPVPKAPPPKAVTDSTFLEKLHAVEEELAVCMEPYQDQSVDVKDQSVGLWDQSVDRWDRSVDVKNQSIGLWDRSVDVKDQSVGLWDQPVDVKDQSVGLWDQPVDVKDQSVGLWDWSVDVKDQSPLSESEDEVGLMAYRTRSKRPLRDVPLGRLEAELRAPDITPDMYDSSSAHEDREWTDWLRGLMTSEMDNEEECDDEDDPEYNFLADIDEPDQEDYRDDKAVRITKKEVNELMEELFETLKEDLVGQEVEDEGHEEEEEPQEETHPVQIHTPEEQHNTGSASDEVEDEPITALHTVKQQLVLIKRRQQTHTLRNTHTHCLCRAVHTEAGPTAEGADCSSSSNSCAQHVQLLTQIHLLSSPVAKLQSEAETTRQFLFELDVLAQRGELLMSSGRSGFCSVFRASNLQGALQLLEELQKTPISYRPQHPTPDARGHTRCFPVMPADLAWLFATRPVFLYPELLPCVSLDPALYCPRRTAAFTAAEDCLLVLGLRNMEGSCDPTKLVSQFLLRKTLVQVRRRILQCCRPGFPDNIVKAFRYQRVLWPMLVACRHVDPAEQRPPVEREERVMPLWLVVRDTMLMRRNQTPVRDNHLDQAQVENVLEDPTQLRGTSFQHSGTEAVRAHSFPWTKATELSPHIFSSEGDKRGWREPQWGYKRHLSTTSNSQTPNSTMAKTKELSKDTRNKIVDLHQAGKTESAIGKQLGVKKSTVGAIIRKWKTSIWGSTQDLTPCGVKMITRTVSKNPRTTRGDLVNDLQRAGTKVTKATISNTLRRQGLKSCSARRVPLLKLKPVHVQARLKFAREHLDDPEEDWENVIWSDETKIELFGKNSTCRVWRRKNAELHPKNTIPTVKHGGGNIMLWGWGCFSAKGPGRLIRVKERMNEWGHGPCIHDNDPNTHRPGNEGVASGASPVIYPTIKRYNSLSGDATEAPPPCNSGRARQSHLTFLRSASDTYSFPPSTRYPPRLPKHLDFRRIGFVLLNHSSPLPDGQVDSSPLPDGQPNSSPPSPPCSPRALSPPQVLRRLLLFRTDPPTDIITNSAVSTTTRELLRQHFQTLVSLRKRRKSDEEDVIPPPDCPAASQGDAQVADDVIRITEEEEEDEEEESEVLLTLSDSSPSSPGTTNPKEAGLESEQEVTLTPSRAEDDEDEEKSVIQLQNQDQDQNWDQEQDQRESEDVVFAQDYLVRVCDAVQVCPGLSEQLLLVLDQFSAGGPLEASGAPEVLYDRLSRLLRPWPQLLRDFAAFLSPEQARRCGLLLEQQLFERSRRFLQRLGRSLGEGSSPYQQVVSVLQGSPAPLPEDMDKISFLLKRHPDLQQEFWEFFQQLRAQSSPLGTSSEATEMDCMSQNPRDRKRVDGETSVKKETGSDRQEEVESEAAVCAKNISMTSTGEKVVVWTREADRAILTACQQRGASRKTFRHVSAHLGNKTAQQVRGGGASVSLRFHELMNLFHSAFQKSTSCSSEAQPISTQEEALD</sequence>
<keyword evidence="2" id="KW-1185">Reference proteome</keyword>
<protein>
    <submittedName>
        <fullName evidence="1">Uncharacterized protein</fullName>
    </submittedName>
</protein>
<name>A0ACB8VUA7_9TELE</name>
<reference evidence="1" key="1">
    <citation type="submission" date="2022-04" db="EMBL/GenBank/DDBJ databases">
        <title>Jade perch genome.</title>
        <authorList>
            <person name="Chao B."/>
        </authorList>
    </citation>
    <scope>NUCLEOTIDE SEQUENCE</scope>
    <source>
        <strain evidence="1">CB-2022</strain>
    </source>
</reference>
<proteinExistence type="predicted"/>
<organism evidence="1 2">
    <name type="scientific">Scortum barcoo</name>
    <name type="common">barcoo grunter</name>
    <dbReference type="NCBI Taxonomy" id="214431"/>
    <lineage>
        <taxon>Eukaryota</taxon>
        <taxon>Metazoa</taxon>
        <taxon>Chordata</taxon>
        <taxon>Craniata</taxon>
        <taxon>Vertebrata</taxon>
        <taxon>Euteleostomi</taxon>
        <taxon>Actinopterygii</taxon>
        <taxon>Neopterygii</taxon>
        <taxon>Teleostei</taxon>
        <taxon>Neoteleostei</taxon>
        <taxon>Acanthomorphata</taxon>
        <taxon>Eupercaria</taxon>
        <taxon>Centrarchiformes</taxon>
        <taxon>Terapontoidei</taxon>
        <taxon>Terapontidae</taxon>
        <taxon>Scortum</taxon>
    </lineage>
</organism>